<feature type="domain" description="PapC N-terminal" evidence="11">
    <location>
        <begin position="35"/>
        <end position="176"/>
    </location>
</feature>
<organism evidence="12 13">
    <name type="scientific">Shewanella xiamenensis</name>
    <dbReference type="NCBI Taxonomy" id="332186"/>
    <lineage>
        <taxon>Bacteria</taxon>
        <taxon>Pseudomonadati</taxon>
        <taxon>Pseudomonadota</taxon>
        <taxon>Gammaproteobacteria</taxon>
        <taxon>Alteromonadales</taxon>
        <taxon>Shewanellaceae</taxon>
        <taxon>Shewanella</taxon>
    </lineage>
</organism>
<dbReference type="InterPro" id="IPR043142">
    <property type="entry name" value="PapC-like_C_sf"/>
</dbReference>
<dbReference type="AlphaFoldDB" id="A0AAE4TQS5"/>
<dbReference type="InterPro" id="IPR025949">
    <property type="entry name" value="PapC-like_C"/>
</dbReference>
<comment type="subcellular location">
    <subcellularLocation>
        <location evidence="1 9">Cell outer membrane</location>
        <topology evidence="1 9">Multi-pass membrane protein</topology>
    </subcellularLocation>
</comment>
<comment type="caution">
    <text evidence="12">The sequence shown here is derived from an EMBL/GenBank/DDBJ whole genome shotgun (WGS) entry which is preliminary data.</text>
</comment>
<dbReference type="PROSITE" id="PS01151">
    <property type="entry name" value="FIMBRIAL_USHER"/>
    <property type="match status" value="1"/>
</dbReference>
<feature type="domain" description="PapC-like C-terminal" evidence="10">
    <location>
        <begin position="778"/>
        <end position="842"/>
    </location>
</feature>
<dbReference type="PANTHER" id="PTHR30451">
    <property type="entry name" value="OUTER MEMBRANE USHER PROTEIN"/>
    <property type="match status" value="1"/>
</dbReference>
<dbReference type="FunFam" id="2.60.40.3110:FF:000001">
    <property type="entry name" value="Putative fimbrial outer membrane usher"/>
    <property type="match status" value="1"/>
</dbReference>
<dbReference type="Pfam" id="PF13953">
    <property type="entry name" value="PapC_C"/>
    <property type="match status" value="1"/>
</dbReference>
<name>A0AAE4TQS5_9GAMM</name>
<evidence type="ECO:0000313" key="12">
    <source>
        <dbReference type="EMBL" id="MDV5392544.1"/>
    </source>
</evidence>
<gene>
    <name evidence="12" type="ORF">QM089_20325</name>
</gene>
<dbReference type="InterPro" id="IPR042186">
    <property type="entry name" value="FimD_plug_dom"/>
</dbReference>
<dbReference type="Gene3D" id="3.10.20.410">
    <property type="match status" value="1"/>
</dbReference>
<reference evidence="12" key="1">
    <citation type="submission" date="2023-05" db="EMBL/GenBank/DDBJ databases">
        <title>Colonisation of extended spectrum b-lactamase- and carbapenemase-producing bacteria on hospital surfaces from low- and middle-income countries.</title>
        <authorList>
            <person name="Nieto-Rosado M."/>
            <person name="Sands K."/>
            <person name="Iregbu K."/>
            <person name="Zahra R."/>
            <person name="Mazarati J.B."/>
            <person name="Mehtar S."/>
            <person name="Barnards-Group B."/>
            <person name="Walsh T.R."/>
        </authorList>
    </citation>
    <scope>NUCLEOTIDE SEQUENCE</scope>
    <source>
        <strain evidence="12">PP-E493</strain>
    </source>
</reference>
<evidence type="ECO:0000256" key="6">
    <source>
        <dbReference type="ARBA" id="ARBA00022729"/>
    </source>
</evidence>
<dbReference type="Pfam" id="PF13954">
    <property type="entry name" value="PapC_N"/>
    <property type="match status" value="1"/>
</dbReference>
<keyword evidence="7 9" id="KW-0472">Membrane</keyword>
<keyword evidence="6" id="KW-0732">Signal</keyword>
<evidence type="ECO:0000256" key="1">
    <source>
        <dbReference type="ARBA" id="ARBA00004571"/>
    </source>
</evidence>
<comment type="similarity">
    <text evidence="2 9">Belongs to the fimbrial export usher family.</text>
</comment>
<keyword evidence="4" id="KW-1134">Transmembrane beta strand</keyword>
<dbReference type="PANTHER" id="PTHR30451:SF20">
    <property type="entry name" value="FIMBRIAE USHER"/>
    <property type="match status" value="1"/>
</dbReference>
<keyword evidence="5 9" id="KW-0812">Transmembrane</keyword>
<dbReference type="GO" id="GO:0009297">
    <property type="term" value="P:pilus assembly"/>
    <property type="evidence" value="ECO:0007669"/>
    <property type="project" value="InterPro"/>
</dbReference>
<evidence type="ECO:0000256" key="4">
    <source>
        <dbReference type="ARBA" id="ARBA00022452"/>
    </source>
</evidence>
<evidence type="ECO:0000256" key="3">
    <source>
        <dbReference type="ARBA" id="ARBA00022448"/>
    </source>
</evidence>
<dbReference type="SUPFAM" id="SSF141729">
    <property type="entry name" value="FimD N-terminal domain-like"/>
    <property type="match status" value="1"/>
</dbReference>
<dbReference type="Gene3D" id="2.60.40.2610">
    <property type="entry name" value="Outer membrane usher protein FimD, plug domain"/>
    <property type="match status" value="1"/>
</dbReference>
<dbReference type="RefSeq" id="WP_317520907.1">
    <property type="nucleotide sequence ID" value="NZ_JASGOQ010000001.1"/>
</dbReference>
<dbReference type="GO" id="GO:0009279">
    <property type="term" value="C:cell outer membrane"/>
    <property type="evidence" value="ECO:0007669"/>
    <property type="project" value="UniProtKB-SubCell"/>
</dbReference>
<keyword evidence="3 9" id="KW-0813">Transport</keyword>
<proteinExistence type="inferred from homology"/>
<evidence type="ECO:0000259" key="11">
    <source>
        <dbReference type="Pfam" id="PF13954"/>
    </source>
</evidence>
<dbReference type="EMBL" id="JASGOQ010000001">
    <property type="protein sequence ID" value="MDV5392544.1"/>
    <property type="molecule type" value="Genomic_DNA"/>
</dbReference>
<dbReference type="Pfam" id="PF00577">
    <property type="entry name" value="Usher"/>
    <property type="match status" value="1"/>
</dbReference>
<evidence type="ECO:0000256" key="5">
    <source>
        <dbReference type="ARBA" id="ARBA00022692"/>
    </source>
</evidence>
<accession>A0AAE4TQS5</accession>
<evidence type="ECO:0000256" key="2">
    <source>
        <dbReference type="ARBA" id="ARBA00008064"/>
    </source>
</evidence>
<dbReference type="Gene3D" id="2.60.40.3110">
    <property type="match status" value="1"/>
</dbReference>
<dbReference type="InterPro" id="IPR025885">
    <property type="entry name" value="PapC_N"/>
</dbReference>
<sequence>MATKLSLLGLFYCNFGVAPLLIADELKEDDFQEFTFDDSLLFGGGYGDSYLARFNTVGQATPGKYQVDIYINGIRISRQVVDFISEDENEIYPCLDADFWKISQVISTYINQELLEQQCQAPELTVNGATAKFDVERLKLDITIPQAYMQKSPRGYVHPELWDMGETAGYISYNSNLYQTNGSDNGGDMRAFYTGFNSGLNIGLWRLKNQSSYNYNDYDGSSKDNFNSIRTYAMRALPHIGSELLLGDSYTRGNIFGSLPFTGFQLQTDNRMLPDSRRGYAPVVRGLANSTAKVVIKQNDIAIYQTTVAAGPFLINDLYPTSYEGDLIVEVTEADGNISEFTIPFSAVPGSIREGHSQYTLSIGDVDYLGSGNYFIELNYEYGINNMLTLNSGGRVGEDYYALSLGTVLGTEWGAVGITAVHSSSRLSKEAGLDDWENGWRLGVNYSRSFETGTSVALAGYHYSTESFRELNDVLGVRKALERSDIFTSETYKQRSEMSLSINQSLDDYGFLYVSGSKRQYRDGRDDDDQLQLGYSVNLGQWSLGLTFSRQYSSQVPVQYAYNDDYLDSLTDFNAPRTKEDLLSLTISIPLGSRQSNMVNMGASHSSRGMNSYNMGVSGTVLEDQSWTYGVNASLQSDDGTSKSLGVNTQKRFSQATLSGSYSIADSYQQMSAGISGAVVAHAGGLTLSQNLSDTFAIVEAKGANGAKVINSWGTEVNSAGYAVIPTLTPYRMNRVTLDSGNMLGTSELLETQQQIAPYAGAIVKLKFETREGYAVLFMTQKTSGGVIPIGAEVVDENGQILGMVGQAGMAYIRTPTANGHLKVTWGELSEQTCSFDYALSEVELLSELVRMPVNCQSSI</sequence>
<evidence type="ECO:0000256" key="8">
    <source>
        <dbReference type="ARBA" id="ARBA00023237"/>
    </source>
</evidence>
<dbReference type="InterPro" id="IPR000015">
    <property type="entry name" value="Fimb_usher"/>
</dbReference>
<dbReference type="Proteomes" id="UP001187859">
    <property type="component" value="Unassembled WGS sequence"/>
</dbReference>
<dbReference type="GO" id="GO:0015473">
    <property type="term" value="F:fimbrial usher porin activity"/>
    <property type="evidence" value="ECO:0007669"/>
    <property type="project" value="InterPro"/>
</dbReference>
<dbReference type="InterPro" id="IPR037224">
    <property type="entry name" value="PapC_N_sf"/>
</dbReference>
<keyword evidence="8 9" id="KW-0998">Cell outer membrane</keyword>
<evidence type="ECO:0000256" key="7">
    <source>
        <dbReference type="ARBA" id="ARBA00023136"/>
    </source>
</evidence>
<protein>
    <submittedName>
        <fullName evidence="12">Fimbria/pilus outer membrane usher protein</fullName>
    </submittedName>
</protein>
<evidence type="ECO:0000313" key="13">
    <source>
        <dbReference type="Proteomes" id="UP001187859"/>
    </source>
</evidence>
<dbReference type="Gene3D" id="2.60.40.2070">
    <property type="match status" value="1"/>
</dbReference>
<evidence type="ECO:0000256" key="9">
    <source>
        <dbReference type="RuleBase" id="RU003884"/>
    </source>
</evidence>
<dbReference type="InterPro" id="IPR018030">
    <property type="entry name" value="Fimbrial_membr_usher_CS"/>
</dbReference>
<keyword evidence="9" id="KW-1029">Fimbrium biogenesis</keyword>
<evidence type="ECO:0000259" key="10">
    <source>
        <dbReference type="Pfam" id="PF13953"/>
    </source>
</evidence>